<dbReference type="EMBL" id="CP003640">
    <property type="protein sequence ID" value="AFM43600.1"/>
    <property type="molecule type" value="Genomic_DNA"/>
</dbReference>
<evidence type="ECO:0000313" key="1">
    <source>
        <dbReference type="EMBL" id="AFM43600.1"/>
    </source>
</evidence>
<dbReference type="InterPro" id="IPR045721">
    <property type="entry name" value="DUF6075"/>
</dbReference>
<evidence type="ECO:0000313" key="2">
    <source>
        <dbReference type="Proteomes" id="UP000002892"/>
    </source>
</evidence>
<dbReference type="HOGENOM" id="CLU_2011549_0_0_9"/>
<reference evidence="2" key="1">
    <citation type="journal article" date="2012" name="J. Bacteriol.">
        <title>Complete genome sequences of Desulfosporosinus orientis DSM765T, Desulfosporosinus youngiae DSM17734T, Desulfosporosinus meridiei DSM13257T, and Desulfosporosinus acidiphilus DSM22704T.</title>
        <authorList>
            <person name="Pester M."/>
            <person name="Brambilla E."/>
            <person name="Alazard D."/>
            <person name="Rattei T."/>
            <person name="Weinmaier T."/>
            <person name="Han J."/>
            <person name="Lucas S."/>
            <person name="Lapidus A."/>
            <person name="Cheng J.F."/>
            <person name="Goodwin L."/>
            <person name="Pitluck S."/>
            <person name="Peters L."/>
            <person name="Ovchinnikova G."/>
            <person name="Teshima H."/>
            <person name="Detter J.C."/>
            <person name="Han C.S."/>
            <person name="Tapia R."/>
            <person name="Land M.L."/>
            <person name="Hauser L."/>
            <person name="Kyrpides N.C."/>
            <person name="Ivanova N.N."/>
            <person name="Pagani I."/>
            <person name="Huntmann M."/>
            <person name="Wei C.L."/>
            <person name="Davenport K.W."/>
            <person name="Daligault H."/>
            <person name="Chain P.S."/>
            <person name="Chen A."/>
            <person name="Mavromatis K."/>
            <person name="Markowitz V."/>
            <person name="Szeto E."/>
            <person name="Mikhailova N."/>
            <person name="Pati A."/>
            <person name="Wagner M."/>
            <person name="Woyke T."/>
            <person name="Ollivier B."/>
            <person name="Klenk H.P."/>
            <person name="Spring S."/>
            <person name="Loy A."/>
        </authorList>
    </citation>
    <scope>NUCLEOTIDE SEQUENCE [LARGE SCALE GENOMIC DNA]</scope>
    <source>
        <strain evidence="2">DSM 22704 / JCM 16185 / SJ4</strain>
    </source>
</reference>
<sequence>MSNAKVFNDQEHEKAFISLCPGKLQTDQEWIAPIYIITSDAELRAKAMVHVEPERREIRWQKIFDTDFGSGHYAALYWAFSLWAGNSWVKEDGSIVDTMDRSYSMDEKLKRTSIFALKLRWFI</sequence>
<geneLocation type="plasmid" evidence="1 2">
    <name>pDESACI.01</name>
</geneLocation>
<organism evidence="1 2">
    <name type="scientific">Desulfosporosinus acidiphilus (strain DSM 22704 / JCM 16185 / SJ4)</name>
    <dbReference type="NCBI Taxonomy" id="646529"/>
    <lineage>
        <taxon>Bacteria</taxon>
        <taxon>Bacillati</taxon>
        <taxon>Bacillota</taxon>
        <taxon>Clostridia</taxon>
        <taxon>Eubacteriales</taxon>
        <taxon>Desulfitobacteriaceae</taxon>
        <taxon>Desulfosporosinus</taxon>
    </lineage>
</organism>
<name>I4DCS6_DESAJ</name>
<keyword evidence="2" id="KW-1185">Reference proteome</keyword>
<proteinExistence type="predicted"/>
<dbReference type="RefSeq" id="WP_014825112.1">
    <property type="nucleotide sequence ID" value="NC_018066.1"/>
</dbReference>
<dbReference type="AlphaFoldDB" id="I4DCS6"/>
<keyword evidence="1" id="KW-0614">Plasmid</keyword>
<dbReference type="KEGG" id="dai:Desaci_4775"/>
<gene>
    <name evidence="1" type="ordered locus">Desaci_4775</name>
</gene>
<accession>I4DCS6</accession>
<dbReference type="Pfam" id="PF19552">
    <property type="entry name" value="DUF6075"/>
    <property type="match status" value="1"/>
</dbReference>
<dbReference type="Proteomes" id="UP000002892">
    <property type="component" value="Plasmid pDESACI.01"/>
</dbReference>
<protein>
    <submittedName>
        <fullName evidence="1">Uncharacterized protein</fullName>
    </submittedName>
</protein>